<dbReference type="PANTHER" id="PTHR46470:SF4">
    <property type="entry name" value="5-AMINO-6-(5-PHOSPHO-D-RIBITYLAMINO)URACIL PHOSPHATASE YIGB"/>
    <property type="match status" value="1"/>
</dbReference>
<comment type="caution">
    <text evidence="4">The sequence shown here is derived from an EMBL/GenBank/DDBJ whole genome shotgun (WGS) entry which is preliminary data.</text>
</comment>
<dbReference type="GO" id="GO:0016787">
    <property type="term" value="F:hydrolase activity"/>
    <property type="evidence" value="ECO:0007669"/>
    <property type="project" value="UniProtKB-KW"/>
</dbReference>
<protein>
    <submittedName>
        <fullName evidence="4">HAD family hydrolase</fullName>
    </submittedName>
</protein>
<dbReference type="PRINTS" id="PR00413">
    <property type="entry name" value="HADHALOGNASE"/>
</dbReference>
<dbReference type="SFLD" id="SFLDS00003">
    <property type="entry name" value="Haloacid_Dehalogenase"/>
    <property type="match status" value="1"/>
</dbReference>
<comment type="cofactor">
    <cofactor evidence="1">
        <name>Mg(2+)</name>
        <dbReference type="ChEBI" id="CHEBI:18420"/>
    </cofactor>
</comment>
<evidence type="ECO:0000313" key="5">
    <source>
        <dbReference type="Proteomes" id="UP000053586"/>
    </source>
</evidence>
<dbReference type="OrthoDB" id="367448at2"/>
<dbReference type="Gene3D" id="3.40.50.1000">
    <property type="entry name" value="HAD superfamily/HAD-like"/>
    <property type="match status" value="1"/>
</dbReference>
<name>H5T7E6_9ALTE</name>
<dbReference type="eggNOG" id="COG1011">
    <property type="taxonomic scope" value="Bacteria"/>
</dbReference>
<gene>
    <name evidence="4" type="ORF">GPUN_0069</name>
</gene>
<dbReference type="RefSeq" id="WP_006002244.1">
    <property type="nucleotide sequence ID" value="NZ_BAET01000002.1"/>
</dbReference>
<dbReference type="Proteomes" id="UP000053586">
    <property type="component" value="Unassembled WGS sequence"/>
</dbReference>
<evidence type="ECO:0000313" key="4">
    <source>
        <dbReference type="EMBL" id="GAB54223.1"/>
    </source>
</evidence>
<dbReference type="SFLD" id="SFLDG01129">
    <property type="entry name" value="C1.5:_HAD__Beta-PGM__Phosphata"/>
    <property type="match status" value="1"/>
</dbReference>
<evidence type="ECO:0000256" key="2">
    <source>
        <dbReference type="ARBA" id="ARBA00022801"/>
    </source>
</evidence>
<dbReference type="NCBIfam" id="TIGR01549">
    <property type="entry name" value="HAD-SF-IA-v1"/>
    <property type="match status" value="1"/>
</dbReference>
<sequence>MIVFKPLSHIRAISFDLDDTLYDNMPYIYEAQRALNEYILENYPIAAAITPAKWQEIRFATLAEQPELANDLGLLRTTVITKAFLLAGMPSHLVSKAVTNCFDFFYFKRSDFEVAKSVRKVLKKLSKRVPIAAITNGNVDLKAIGIEKYFSCIIHASPTHPMKPDPAMFDHVSATLKIPSKNILHVGDDLDKDIKGAVDAGYQTAWLAVNRPMHLRNENASMLPHIQLSELKQLTKLVKKR</sequence>
<keyword evidence="5" id="KW-1185">Reference proteome</keyword>
<keyword evidence="3" id="KW-0460">Magnesium</keyword>
<keyword evidence="2 4" id="KW-0378">Hydrolase</keyword>
<evidence type="ECO:0000256" key="1">
    <source>
        <dbReference type="ARBA" id="ARBA00001946"/>
    </source>
</evidence>
<dbReference type="InterPro" id="IPR006439">
    <property type="entry name" value="HAD-SF_hydro_IA"/>
</dbReference>
<dbReference type="InterPro" id="IPR036412">
    <property type="entry name" value="HAD-like_sf"/>
</dbReference>
<dbReference type="Pfam" id="PF00702">
    <property type="entry name" value="Hydrolase"/>
    <property type="match status" value="1"/>
</dbReference>
<dbReference type="InterPro" id="IPR051400">
    <property type="entry name" value="HAD-like_hydrolase"/>
</dbReference>
<dbReference type="InterPro" id="IPR023214">
    <property type="entry name" value="HAD_sf"/>
</dbReference>
<reference evidence="4 5" key="1">
    <citation type="journal article" date="2012" name="J. Bacteriol.">
        <title>Genome sequence of proteorhodopsin-containing sea ice bacterium Glaciecola punicea ACAM 611T.</title>
        <authorList>
            <person name="Qin Q.-L."/>
            <person name="Xie B.-B."/>
            <person name="Shu Y.-L."/>
            <person name="Rong J.-C."/>
            <person name="Zhao D.-L."/>
            <person name="Zhang X.-Y."/>
            <person name="Chen X.-L."/>
            <person name="Zhou B.-C."/>
            <person name="Zhanga Y.-Z."/>
        </authorList>
    </citation>
    <scope>NUCLEOTIDE SEQUENCE [LARGE SCALE GENOMIC DNA]</scope>
    <source>
        <strain evidence="4 5">ACAM 611</strain>
    </source>
</reference>
<evidence type="ECO:0000256" key="3">
    <source>
        <dbReference type="ARBA" id="ARBA00022842"/>
    </source>
</evidence>
<dbReference type="GO" id="GO:0009231">
    <property type="term" value="P:riboflavin biosynthetic process"/>
    <property type="evidence" value="ECO:0007669"/>
    <property type="project" value="TreeGrafter"/>
</dbReference>
<dbReference type="SUPFAM" id="SSF56784">
    <property type="entry name" value="HAD-like"/>
    <property type="match status" value="1"/>
</dbReference>
<dbReference type="PANTHER" id="PTHR46470">
    <property type="entry name" value="N-ACYLNEURAMINATE-9-PHOSPHATASE"/>
    <property type="match status" value="1"/>
</dbReference>
<dbReference type="EMBL" id="BAET01000002">
    <property type="protein sequence ID" value="GAB54223.1"/>
    <property type="molecule type" value="Genomic_DNA"/>
</dbReference>
<organism evidence="4 5">
    <name type="scientific">Glaciecola punicea ACAM 611</name>
    <dbReference type="NCBI Taxonomy" id="1121923"/>
    <lineage>
        <taxon>Bacteria</taxon>
        <taxon>Pseudomonadati</taxon>
        <taxon>Pseudomonadota</taxon>
        <taxon>Gammaproteobacteria</taxon>
        <taxon>Alteromonadales</taxon>
        <taxon>Alteromonadaceae</taxon>
        <taxon>Glaciecola</taxon>
    </lineage>
</organism>
<dbReference type="AlphaFoldDB" id="H5T7E6"/>
<proteinExistence type="predicted"/>
<dbReference type="Gene3D" id="1.20.120.1600">
    <property type="match status" value="1"/>
</dbReference>
<reference evidence="4 5" key="2">
    <citation type="journal article" date="2017" name="Antonie Van Leeuwenhoek">
        <title>Rhizobium rhizosphaerae sp. nov., a novel species isolated from rice rhizosphere.</title>
        <authorList>
            <person name="Zhao J.J."/>
            <person name="Zhang J."/>
            <person name="Zhang R.J."/>
            <person name="Zhang C.W."/>
            <person name="Yin H.Q."/>
            <person name="Zhang X.X."/>
        </authorList>
    </citation>
    <scope>NUCLEOTIDE SEQUENCE [LARGE SCALE GENOMIC DNA]</scope>
    <source>
        <strain evidence="4 5">ACAM 611</strain>
    </source>
</reference>
<dbReference type="STRING" id="56804.BAE46_03690"/>
<accession>H5T7E6</accession>